<feature type="region of interest" description="Disordered" evidence="1">
    <location>
        <begin position="319"/>
        <end position="371"/>
    </location>
</feature>
<evidence type="ECO:0000313" key="3">
    <source>
        <dbReference type="RefSeq" id="XP_013394394.1"/>
    </source>
</evidence>
<evidence type="ECO:0000313" key="2">
    <source>
        <dbReference type="Proteomes" id="UP000085678"/>
    </source>
</evidence>
<proteinExistence type="predicted"/>
<dbReference type="Proteomes" id="UP000085678">
    <property type="component" value="Unplaced"/>
</dbReference>
<keyword evidence="2" id="KW-1185">Reference proteome</keyword>
<feature type="region of interest" description="Disordered" evidence="1">
    <location>
        <begin position="91"/>
        <end position="205"/>
    </location>
</feature>
<dbReference type="PANTHER" id="PTHR28594:SF1">
    <property type="entry name" value="ATR-INTERACTING PROTEIN"/>
    <property type="match status" value="1"/>
</dbReference>
<name>A0A1S3IAG0_LINAN</name>
<feature type="region of interest" description="Disordered" evidence="1">
    <location>
        <begin position="450"/>
        <end position="476"/>
    </location>
</feature>
<feature type="region of interest" description="Disordered" evidence="1">
    <location>
        <begin position="622"/>
        <end position="656"/>
    </location>
</feature>
<feature type="compositionally biased region" description="Low complexity" evidence="1">
    <location>
        <begin position="628"/>
        <end position="656"/>
    </location>
</feature>
<dbReference type="InterPro" id="IPR033349">
    <property type="entry name" value="ATRIP"/>
</dbReference>
<dbReference type="PANTHER" id="PTHR28594">
    <property type="entry name" value="ATR-INTERACTING PROTEIN"/>
    <property type="match status" value="1"/>
</dbReference>
<dbReference type="InParanoid" id="A0A1S3IAG0"/>
<feature type="compositionally biased region" description="Low complexity" evidence="1">
    <location>
        <begin position="322"/>
        <end position="338"/>
    </location>
</feature>
<dbReference type="STRING" id="7574.A0A1S3IAG0"/>
<dbReference type="AlphaFoldDB" id="A0A1S3IAG0"/>
<reference evidence="3" key="1">
    <citation type="submission" date="2025-08" db="UniProtKB">
        <authorList>
            <consortium name="RefSeq"/>
        </authorList>
    </citation>
    <scope>IDENTIFICATION</scope>
    <source>
        <tissue evidence="3">Gonads</tissue>
    </source>
</reference>
<dbReference type="RefSeq" id="XP_013394394.1">
    <property type="nucleotide sequence ID" value="XM_013538940.1"/>
</dbReference>
<evidence type="ECO:0000256" key="1">
    <source>
        <dbReference type="SAM" id="MobiDB-lite"/>
    </source>
</evidence>
<feature type="compositionally biased region" description="Polar residues" evidence="1">
    <location>
        <begin position="191"/>
        <end position="200"/>
    </location>
</feature>
<gene>
    <name evidence="3" type="primary">LOC106161868</name>
</gene>
<feature type="compositionally biased region" description="Polar residues" evidence="1">
    <location>
        <begin position="105"/>
        <end position="135"/>
    </location>
</feature>
<accession>A0A1S3IAG0</accession>
<sequence length="919" mass="99570">MAANPLFSGIGQRRSFSYHQARIPLAAKSNNSAVLTAMSVGKGDDDPPPDKRRKVADGTSGNLDQLWGEEEDDFCLTQDQLDDLELLASQQPPTQVQKPSHDTRATQPSSVPQASYQSSLPAQPTASLRQTNVRGGSQIGKGSVVSMSGHSSKHSTHYHPVQSNITLPIEDLSPTQPWTADRSGKEMPTLGPSSGKTSPSLPGHDGKRFGDVLQKQNASLKEELGALKLELNKAKEEQYGKDGQIQILRNNLNQKEAELSKLRQEKLHLVEKHTQEKSEKERLLQKDVEKLSSQLQFKEREIQEVQTVCRNLEQRLKGLQNTVESPRPVVTSSVSPGPSKKPKTEDSPPGSVFPTSQTFHSPPPSQRLKGNIGAPAVQAATGTMKAEDRSTMTGPERCGRTRRMKLKVDVSRGCASGSMVLSKLMVGDSQSTESIVGLLNIPPAATAVNTKQDGGSLWSPVQTKKSSKVPSCPEPERVVSSGHYSLAVQAVRDLLQSHVDQPQISHRGGEALLLPIIEDYLMCYINMRQGTTVGTSSSSHSSRSGSLDNLSIDSLSSSMRGFSLAGESLPGTIKRLALSSLRILHKLVCYSERVRQELIQTKNEPKGVDVVAAPLNTVLETIPKKEASNGGSSTSGNISTGPSSGNRSSSTLSSSLSLNGGQHVHFSDSHLLGRVIQLANPAQVSNSQVNEPIVESSLNVLIALSRHSEPRQLNRLLPVLSKGILFNCLSPDNKPGLNVMSRALELLRLLVSCRQFVTAHSLYNPDSCVLAAVYNLGGQPLEDLTVTDRTALRTKIIELLCAIASSHPNGTGLLVEAKCPCSVEVVRTVVLMMHSELEVFTNTQRGQSVPSLLRSGVSLLHALASSDRLFEEHRKEVGHQYLELLSSLSLIFKDHVGIPETEVNALKDLLHEEESEEDD</sequence>
<feature type="region of interest" description="Disordered" evidence="1">
    <location>
        <begin position="36"/>
        <end position="66"/>
    </location>
</feature>
<dbReference type="GO" id="GO:0000077">
    <property type="term" value="P:DNA damage checkpoint signaling"/>
    <property type="evidence" value="ECO:0007669"/>
    <property type="project" value="InterPro"/>
</dbReference>
<dbReference type="OrthoDB" id="6428926at2759"/>
<dbReference type="OMA" id="CALAQHH"/>
<dbReference type="KEGG" id="lak:106161868"/>
<dbReference type="GO" id="GO:0006281">
    <property type="term" value="P:DNA repair"/>
    <property type="evidence" value="ECO:0007669"/>
    <property type="project" value="TreeGrafter"/>
</dbReference>
<feature type="compositionally biased region" description="Polar residues" evidence="1">
    <location>
        <begin position="450"/>
        <end position="464"/>
    </location>
</feature>
<protein>
    <submittedName>
        <fullName evidence="3">ATR-interacting protein isoform X1</fullName>
    </submittedName>
</protein>
<organism evidence="2 3">
    <name type="scientific">Lingula anatina</name>
    <name type="common">Brachiopod</name>
    <name type="synonym">Lingula unguis</name>
    <dbReference type="NCBI Taxonomy" id="7574"/>
    <lineage>
        <taxon>Eukaryota</taxon>
        <taxon>Metazoa</taxon>
        <taxon>Spiralia</taxon>
        <taxon>Lophotrochozoa</taxon>
        <taxon>Brachiopoda</taxon>
        <taxon>Linguliformea</taxon>
        <taxon>Lingulata</taxon>
        <taxon>Lingulida</taxon>
        <taxon>Linguloidea</taxon>
        <taxon>Lingulidae</taxon>
        <taxon>Lingula</taxon>
    </lineage>
</organism>
<dbReference type="GeneID" id="106161868"/>